<protein>
    <submittedName>
        <fullName evidence="1">Uncharacterized protein</fullName>
    </submittedName>
</protein>
<keyword evidence="2" id="KW-1185">Reference proteome</keyword>
<sequence>MRILKKETTSITKNVEVLISHRIDNQFDVAVKTNWFPNLSPDEWKLDESEVPAREGLSSMEVYGYIEYEVKVAYLTK</sequence>
<accession>A0ABX0JEX5</accession>
<reference evidence="1" key="1">
    <citation type="submission" date="2020-03" db="EMBL/GenBank/DDBJ databases">
        <title>Draft sequencing of Paenibacilllus sp. S3N08.</title>
        <authorList>
            <person name="Kim D.-U."/>
        </authorList>
    </citation>
    <scope>NUCLEOTIDE SEQUENCE</scope>
    <source>
        <strain evidence="1">S3N08</strain>
    </source>
</reference>
<name>A0ABX0JEX5_9BACL</name>
<dbReference type="Proteomes" id="UP001165962">
    <property type="component" value="Unassembled WGS sequence"/>
</dbReference>
<comment type="caution">
    <text evidence="1">The sequence shown here is derived from an EMBL/GenBank/DDBJ whole genome shotgun (WGS) entry which is preliminary data.</text>
</comment>
<dbReference type="RefSeq" id="WP_166153558.1">
    <property type="nucleotide sequence ID" value="NZ_JAAOIW010000011.1"/>
</dbReference>
<evidence type="ECO:0000313" key="1">
    <source>
        <dbReference type="EMBL" id="NHN33253.1"/>
    </source>
</evidence>
<gene>
    <name evidence="1" type="ORF">G9U52_25905</name>
</gene>
<organism evidence="1 2">
    <name type="scientific">Paenibacillus agricola</name>
    <dbReference type="NCBI Taxonomy" id="2716264"/>
    <lineage>
        <taxon>Bacteria</taxon>
        <taxon>Bacillati</taxon>
        <taxon>Bacillota</taxon>
        <taxon>Bacilli</taxon>
        <taxon>Bacillales</taxon>
        <taxon>Paenibacillaceae</taxon>
        <taxon>Paenibacillus</taxon>
    </lineage>
</organism>
<evidence type="ECO:0000313" key="2">
    <source>
        <dbReference type="Proteomes" id="UP001165962"/>
    </source>
</evidence>
<dbReference type="EMBL" id="JAAOIW010000011">
    <property type="protein sequence ID" value="NHN33253.1"/>
    <property type="molecule type" value="Genomic_DNA"/>
</dbReference>
<proteinExistence type="predicted"/>